<evidence type="ECO:0000313" key="7">
    <source>
        <dbReference type="WBParaSite" id="jg1051"/>
    </source>
</evidence>
<dbReference type="Pfam" id="PF15227">
    <property type="entry name" value="zf-C3HC4_4"/>
    <property type="match status" value="1"/>
</dbReference>
<dbReference type="Proteomes" id="UP000887574">
    <property type="component" value="Unplaced"/>
</dbReference>
<dbReference type="Gene3D" id="3.30.40.10">
    <property type="entry name" value="Zinc/RING finger domain, C3HC4 (zinc finger)"/>
    <property type="match status" value="1"/>
</dbReference>
<feature type="domain" description="RING-type" evidence="5">
    <location>
        <begin position="20"/>
        <end position="67"/>
    </location>
</feature>
<dbReference type="InterPro" id="IPR013083">
    <property type="entry name" value="Znf_RING/FYVE/PHD"/>
</dbReference>
<keyword evidence="6" id="KW-1185">Reference proteome</keyword>
<evidence type="ECO:0000259" key="5">
    <source>
        <dbReference type="PROSITE" id="PS50089"/>
    </source>
</evidence>
<dbReference type="InterPro" id="IPR001841">
    <property type="entry name" value="Znf_RING"/>
</dbReference>
<organism evidence="6 7">
    <name type="scientific">Ditylenchus dipsaci</name>
    <dbReference type="NCBI Taxonomy" id="166011"/>
    <lineage>
        <taxon>Eukaryota</taxon>
        <taxon>Metazoa</taxon>
        <taxon>Ecdysozoa</taxon>
        <taxon>Nematoda</taxon>
        <taxon>Chromadorea</taxon>
        <taxon>Rhabditida</taxon>
        <taxon>Tylenchina</taxon>
        <taxon>Tylenchomorpha</taxon>
        <taxon>Sphaerularioidea</taxon>
        <taxon>Anguinidae</taxon>
        <taxon>Anguininae</taxon>
        <taxon>Ditylenchus</taxon>
    </lineage>
</organism>
<evidence type="ECO:0000256" key="4">
    <source>
        <dbReference type="PROSITE-ProRule" id="PRU00175"/>
    </source>
</evidence>
<dbReference type="PROSITE" id="PS00518">
    <property type="entry name" value="ZF_RING_1"/>
    <property type="match status" value="1"/>
</dbReference>
<dbReference type="PROSITE" id="PS50089">
    <property type="entry name" value="ZF_RING_2"/>
    <property type="match status" value="1"/>
</dbReference>
<protein>
    <submittedName>
        <fullName evidence="7">RING-type domain-containing protein</fullName>
    </submittedName>
</protein>
<dbReference type="AlphaFoldDB" id="A0A915CMD6"/>
<evidence type="ECO:0000313" key="6">
    <source>
        <dbReference type="Proteomes" id="UP000887574"/>
    </source>
</evidence>
<keyword evidence="1" id="KW-0479">Metal-binding</keyword>
<keyword evidence="2 4" id="KW-0863">Zinc-finger</keyword>
<keyword evidence="3" id="KW-0862">Zinc</keyword>
<reference evidence="7" key="1">
    <citation type="submission" date="2022-11" db="UniProtKB">
        <authorList>
            <consortium name="WormBaseParasite"/>
        </authorList>
    </citation>
    <scope>IDENTIFICATION</scope>
</reference>
<dbReference type="SUPFAM" id="SSF57850">
    <property type="entry name" value="RING/U-box"/>
    <property type="match status" value="1"/>
</dbReference>
<proteinExistence type="predicted"/>
<accession>A0A915CMD6</accession>
<evidence type="ECO:0000256" key="2">
    <source>
        <dbReference type="ARBA" id="ARBA00022771"/>
    </source>
</evidence>
<dbReference type="InterPro" id="IPR017907">
    <property type="entry name" value="Znf_RING_CS"/>
</dbReference>
<evidence type="ECO:0000256" key="1">
    <source>
        <dbReference type="ARBA" id="ARBA00022723"/>
    </source>
</evidence>
<evidence type="ECO:0000256" key="3">
    <source>
        <dbReference type="ARBA" id="ARBA00022833"/>
    </source>
</evidence>
<dbReference type="WBParaSite" id="jg1051">
    <property type="protein sequence ID" value="jg1051"/>
    <property type="gene ID" value="jg1051"/>
</dbReference>
<dbReference type="GO" id="GO:0008270">
    <property type="term" value="F:zinc ion binding"/>
    <property type="evidence" value="ECO:0007669"/>
    <property type="project" value="UniProtKB-KW"/>
</dbReference>
<dbReference type="SMART" id="SM00184">
    <property type="entry name" value="RING"/>
    <property type="match status" value="1"/>
</dbReference>
<sequence>MTEVAILCSDNTISTNNLDCLVCSNLLEDPQVLYCSHVFCGNCIRRLMKTTSYYAQEVAKFDCPRCSRSISIPEDEKFPSSLKIKDAVEKIKLQRAKFASLNNDVKSTGECSNCSSVIEANG</sequence>
<name>A0A915CMD6_9BILA</name>